<dbReference type="EMBL" id="CP066558">
    <property type="protein sequence ID" value="QQF82615.1"/>
    <property type="molecule type" value="Genomic_DNA"/>
</dbReference>
<gene>
    <name evidence="2" type="ORF">JFL49_01455</name>
</gene>
<dbReference type="OrthoDB" id="5686653at2"/>
<keyword evidence="3" id="KW-1185">Reference proteome</keyword>
<sequence>MNIQKGVVTLTLLMLLSSVLLILLFFDGDLISLHSSIVSQRKIYLEQSLILQRQSISQKEKLCENQPLNNNLKSLKIEFESRRKIDRTSQFVWCERKYLFKKRPKKATYEAGLSQYINLELLDLFQHKLHSPPAILPRDKVNYLYWVEEKSAELEIQGNINAVVIAEGDLKLIGKGKISGTVITGGKLSIEPAVKIVYRSKTIIDLIRSYSYWQFAENSWYDFQPL</sequence>
<keyword evidence="1" id="KW-1133">Transmembrane helix</keyword>
<dbReference type="Proteomes" id="UP000595373">
    <property type="component" value="Chromosome"/>
</dbReference>
<evidence type="ECO:0000313" key="3">
    <source>
        <dbReference type="Proteomes" id="UP000595373"/>
    </source>
</evidence>
<feature type="transmembrane region" description="Helical" evidence="1">
    <location>
        <begin position="7"/>
        <end position="26"/>
    </location>
</feature>
<dbReference type="InterPro" id="IPR022543">
    <property type="entry name" value="DUF2572"/>
</dbReference>
<dbReference type="AlphaFoldDB" id="A0A9Q6Z045"/>
<accession>A0A9Q6Z045</accession>
<keyword evidence="1" id="KW-0472">Membrane</keyword>
<dbReference type="Pfam" id="PF10833">
    <property type="entry name" value="DUF2572"/>
    <property type="match status" value="1"/>
</dbReference>
<proteinExistence type="predicted"/>
<dbReference type="RefSeq" id="WP_075293666.1">
    <property type="nucleotide sequence ID" value="NZ_CP018802.1"/>
</dbReference>
<evidence type="ECO:0000313" key="2">
    <source>
        <dbReference type="EMBL" id="QQF82615.1"/>
    </source>
</evidence>
<name>A0A9Q6Z045_HISSO</name>
<reference evidence="2 3" key="1">
    <citation type="submission" date="2020-12" db="EMBL/GenBank/DDBJ databases">
        <title>ASc-MMNZ-VFA-070.</title>
        <authorList>
            <person name="Schryvers A."/>
            <person name="Mostafa Nazari M."/>
            <person name="Farshchi Andisi V."/>
            <person name="Timsit E."/>
            <person name="Walter Morck D."/>
        </authorList>
    </citation>
    <scope>NUCLEOTIDE SEQUENCE [LARGE SCALE GENOMIC DNA]</scope>
    <source>
        <strain evidence="2 3">ASc-MMNZ-VFA-070</strain>
    </source>
</reference>
<organism evidence="2 3">
    <name type="scientific">Histophilus somni</name>
    <name type="common">Haemophilus somnus</name>
    <dbReference type="NCBI Taxonomy" id="731"/>
    <lineage>
        <taxon>Bacteria</taxon>
        <taxon>Pseudomonadati</taxon>
        <taxon>Pseudomonadota</taxon>
        <taxon>Gammaproteobacteria</taxon>
        <taxon>Pasteurellales</taxon>
        <taxon>Pasteurellaceae</taxon>
        <taxon>Histophilus</taxon>
    </lineage>
</organism>
<protein>
    <submittedName>
        <fullName evidence="2">DUF2572 family protein</fullName>
    </submittedName>
</protein>
<evidence type="ECO:0000256" key="1">
    <source>
        <dbReference type="SAM" id="Phobius"/>
    </source>
</evidence>
<keyword evidence="1" id="KW-0812">Transmembrane</keyword>